<reference evidence="1 2" key="1">
    <citation type="submission" date="2014-04" db="EMBL/GenBank/DDBJ databases">
        <authorList>
            <consortium name="DOE Joint Genome Institute"/>
            <person name="Kuo A."/>
            <person name="Kohler A."/>
            <person name="Costa M.D."/>
            <person name="Nagy L.G."/>
            <person name="Floudas D."/>
            <person name="Copeland A."/>
            <person name="Barry K.W."/>
            <person name="Cichocki N."/>
            <person name="Veneault-Fourrey C."/>
            <person name="LaButti K."/>
            <person name="Lindquist E.A."/>
            <person name="Lipzen A."/>
            <person name="Lundell T."/>
            <person name="Morin E."/>
            <person name="Murat C."/>
            <person name="Sun H."/>
            <person name="Tunlid A."/>
            <person name="Henrissat B."/>
            <person name="Grigoriev I.V."/>
            <person name="Hibbett D.S."/>
            <person name="Martin F."/>
            <person name="Nordberg H.P."/>
            <person name="Cantor M.N."/>
            <person name="Hua S.X."/>
        </authorList>
    </citation>
    <scope>NUCLEOTIDE SEQUENCE [LARGE SCALE GENOMIC DNA]</scope>
    <source>
        <strain evidence="1 2">441</strain>
    </source>
</reference>
<dbReference type="EMBL" id="KN833858">
    <property type="protein sequence ID" value="KIK16395.1"/>
    <property type="molecule type" value="Genomic_DNA"/>
</dbReference>
<evidence type="ECO:0000313" key="2">
    <source>
        <dbReference type="Proteomes" id="UP000054018"/>
    </source>
</evidence>
<dbReference type="Proteomes" id="UP000054018">
    <property type="component" value="Unassembled WGS sequence"/>
</dbReference>
<reference evidence="2" key="2">
    <citation type="submission" date="2015-01" db="EMBL/GenBank/DDBJ databases">
        <title>Evolutionary Origins and Diversification of the Mycorrhizal Mutualists.</title>
        <authorList>
            <consortium name="DOE Joint Genome Institute"/>
            <consortium name="Mycorrhizal Genomics Consortium"/>
            <person name="Kohler A."/>
            <person name="Kuo A."/>
            <person name="Nagy L.G."/>
            <person name="Floudas D."/>
            <person name="Copeland A."/>
            <person name="Barry K.W."/>
            <person name="Cichocki N."/>
            <person name="Veneault-Fourrey C."/>
            <person name="LaButti K."/>
            <person name="Lindquist E.A."/>
            <person name="Lipzen A."/>
            <person name="Lundell T."/>
            <person name="Morin E."/>
            <person name="Murat C."/>
            <person name="Riley R."/>
            <person name="Ohm R."/>
            <person name="Sun H."/>
            <person name="Tunlid A."/>
            <person name="Henrissat B."/>
            <person name="Grigoriev I.V."/>
            <person name="Hibbett D.S."/>
            <person name="Martin F."/>
        </authorList>
    </citation>
    <scope>NUCLEOTIDE SEQUENCE [LARGE SCALE GENOMIC DNA]</scope>
    <source>
        <strain evidence="2">441</strain>
    </source>
</reference>
<evidence type="ECO:0000313" key="1">
    <source>
        <dbReference type="EMBL" id="KIK16395.1"/>
    </source>
</evidence>
<proteinExistence type="predicted"/>
<dbReference type="OrthoDB" id="10328683at2759"/>
<organism evidence="1 2">
    <name type="scientific">Pisolithus microcarpus 441</name>
    <dbReference type="NCBI Taxonomy" id="765257"/>
    <lineage>
        <taxon>Eukaryota</taxon>
        <taxon>Fungi</taxon>
        <taxon>Dikarya</taxon>
        <taxon>Basidiomycota</taxon>
        <taxon>Agaricomycotina</taxon>
        <taxon>Agaricomycetes</taxon>
        <taxon>Agaricomycetidae</taxon>
        <taxon>Boletales</taxon>
        <taxon>Sclerodermatineae</taxon>
        <taxon>Pisolithaceae</taxon>
        <taxon>Pisolithus</taxon>
    </lineage>
</organism>
<name>A0A0C9XVC0_9AGAM</name>
<dbReference type="HOGENOM" id="CLU_2237656_0_0_1"/>
<accession>A0A0C9XVC0</accession>
<protein>
    <submittedName>
        <fullName evidence="1">Uncharacterized protein</fullName>
    </submittedName>
</protein>
<keyword evidence="2" id="KW-1185">Reference proteome</keyword>
<gene>
    <name evidence="1" type="ORF">PISMIDRAFT_267246</name>
</gene>
<dbReference type="AlphaFoldDB" id="A0A0C9XVC0"/>
<sequence length="105" mass="11426">MATFIRNIVGGAFSYVAGFILPAGATSTQECKPDSNLQVDLTDEVTDKGPFPSSLGTFSDVWKCVKRASGPKTYHVAVKAIRIPTDDDLIPQKAEVRCVISVYFR</sequence>